<keyword evidence="1" id="KW-0732">Signal</keyword>
<evidence type="ECO:0000313" key="3">
    <source>
        <dbReference type="Proteomes" id="UP000014136"/>
    </source>
</evidence>
<sequence>MKKRKLVWASIALCAIALSACNNKEQVTTNETVATSEKQQAGNLSKEEVLQKASEASQNIKSAEMTMDIKMDMKMNEQENKVDTTTVVQYTLDPFVMKTETSFPVDGQAQIMTSYMDKEAMYFQVPGSETWQKQPLDTAGVDVDSLIDTYSSSEIFDSFEEYQDKVEMTEAGDNYVLSFAGSGEEWKDLAEKVLASGNTGAEADMSSMMEQMKINDFSYESIISKETFLPVSFTSTMDYEVESDGYKIAAKMDQTGTFDKINQVEPIELPNVAE</sequence>
<dbReference type="STRING" id="41997.RV16_GL000181"/>
<dbReference type="PROSITE" id="PS51257">
    <property type="entry name" value="PROKAR_LIPOPROTEIN"/>
    <property type="match status" value="1"/>
</dbReference>
<protein>
    <recommendedName>
        <fullName evidence="4">Lipoprotein</fullName>
    </recommendedName>
</protein>
<feature type="chain" id="PRO_5039419228" description="Lipoprotein" evidence="1">
    <location>
        <begin position="21"/>
        <end position="274"/>
    </location>
</feature>
<dbReference type="Pfam" id="PF20316">
    <property type="entry name" value="DUF6612"/>
    <property type="match status" value="1"/>
</dbReference>
<dbReference type="OrthoDB" id="1957331at2"/>
<dbReference type="eggNOG" id="ENOG50330D2">
    <property type="taxonomic scope" value="Bacteria"/>
</dbReference>
<dbReference type="HOGENOM" id="CLU_1014672_0_0_9"/>
<dbReference type="EMBL" id="AHYT01000011">
    <property type="protein sequence ID" value="EOT26220.1"/>
    <property type="molecule type" value="Genomic_DNA"/>
</dbReference>
<organism evidence="2 3">
    <name type="scientific">Enterococcus saccharolyticus subsp. saccharolyticus ATCC 43076</name>
    <dbReference type="NCBI Taxonomy" id="1139996"/>
    <lineage>
        <taxon>Bacteria</taxon>
        <taxon>Bacillati</taxon>
        <taxon>Bacillota</taxon>
        <taxon>Bacilli</taxon>
        <taxon>Lactobacillales</taxon>
        <taxon>Enterococcaceae</taxon>
        <taxon>Enterococcus</taxon>
    </lineage>
</organism>
<comment type="caution">
    <text evidence="2">The sequence shown here is derived from an EMBL/GenBank/DDBJ whole genome shotgun (WGS) entry which is preliminary data.</text>
</comment>
<dbReference type="InterPro" id="IPR046720">
    <property type="entry name" value="DUF6612"/>
</dbReference>
<dbReference type="AlphaFoldDB" id="S0P219"/>
<gene>
    <name evidence="2" type="ORF">OMQ_02269</name>
</gene>
<evidence type="ECO:0008006" key="4">
    <source>
        <dbReference type="Google" id="ProtNLM"/>
    </source>
</evidence>
<reference evidence="2 3" key="1">
    <citation type="submission" date="2013-03" db="EMBL/GenBank/DDBJ databases">
        <title>The Genome Sequence of Enterococcus saccharolyticus ATCC_43076 (Illumina only assembly).</title>
        <authorList>
            <consortium name="The Broad Institute Genomics Platform"/>
            <consortium name="The Broad Institute Genome Sequencing Center for Infectious Disease"/>
            <person name="Earl A."/>
            <person name="Russ C."/>
            <person name="Gilmore M."/>
            <person name="Surin D."/>
            <person name="Walker B."/>
            <person name="Young S."/>
            <person name="Zeng Q."/>
            <person name="Gargeya S."/>
            <person name="Fitzgerald M."/>
            <person name="Haas B."/>
            <person name="Abouelleil A."/>
            <person name="Allen A.W."/>
            <person name="Alvarado L."/>
            <person name="Arachchi H.M."/>
            <person name="Berlin A.M."/>
            <person name="Chapman S.B."/>
            <person name="Gainer-Dewar J."/>
            <person name="Goldberg J."/>
            <person name="Griggs A."/>
            <person name="Gujja S."/>
            <person name="Hansen M."/>
            <person name="Howarth C."/>
            <person name="Imamovic A."/>
            <person name="Ireland A."/>
            <person name="Larimer J."/>
            <person name="McCowan C."/>
            <person name="Murphy C."/>
            <person name="Pearson M."/>
            <person name="Poon T.W."/>
            <person name="Priest M."/>
            <person name="Roberts A."/>
            <person name="Saif S."/>
            <person name="Shea T."/>
            <person name="Sisk P."/>
            <person name="Sykes S."/>
            <person name="Wortman J."/>
            <person name="Nusbaum C."/>
            <person name="Birren B."/>
        </authorList>
    </citation>
    <scope>NUCLEOTIDE SEQUENCE [LARGE SCALE GENOMIC DNA]</scope>
    <source>
        <strain evidence="2 3">ATCC 43076</strain>
    </source>
</reference>
<dbReference type="Proteomes" id="UP000014136">
    <property type="component" value="Unassembled WGS sequence"/>
</dbReference>
<dbReference type="PATRIC" id="fig|1139996.3.peg.2226"/>
<dbReference type="RefSeq" id="WP_016176023.1">
    <property type="nucleotide sequence ID" value="NZ_KE136391.1"/>
</dbReference>
<accession>S0P219</accession>
<evidence type="ECO:0000256" key="1">
    <source>
        <dbReference type="SAM" id="SignalP"/>
    </source>
</evidence>
<feature type="signal peptide" evidence="1">
    <location>
        <begin position="1"/>
        <end position="20"/>
    </location>
</feature>
<proteinExistence type="predicted"/>
<keyword evidence="3" id="KW-1185">Reference proteome</keyword>
<evidence type="ECO:0000313" key="2">
    <source>
        <dbReference type="EMBL" id="EOT26220.1"/>
    </source>
</evidence>
<name>S0P219_9ENTE</name>
<dbReference type="Gene3D" id="2.50.20.20">
    <property type="match status" value="1"/>
</dbReference>